<dbReference type="InterPro" id="IPR027417">
    <property type="entry name" value="P-loop_NTPase"/>
</dbReference>
<dbReference type="EMBL" id="JAULSN010000001">
    <property type="protein sequence ID" value="KAK3384216.1"/>
    <property type="molecule type" value="Genomic_DNA"/>
</dbReference>
<dbReference type="PANTHER" id="PTHR36681">
    <property type="entry name" value="NUCLEAR GTPASE, GERMINAL CENTER-ASSOCIATED, TANDEM DUPLICATE 3"/>
    <property type="match status" value="1"/>
</dbReference>
<dbReference type="Pfam" id="PF00350">
    <property type="entry name" value="Dynamin_N"/>
    <property type="match status" value="1"/>
</dbReference>
<evidence type="ECO:0000313" key="4">
    <source>
        <dbReference type="Proteomes" id="UP001287356"/>
    </source>
</evidence>
<evidence type="ECO:0000256" key="1">
    <source>
        <dbReference type="SAM" id="MobiDB-lite"/>
    </source>
</evidence>
<feature type="domain" description="Dynamin N-terminal" evidence="2">
    <location>
        <begin position="135"/>
        <end position="368"/>
    </location>
</feature>
<organism evidence="3 4">
    <name type="scientific">Lasiosphaeria ovina</name>
    <dbReference type="NCBI Taxonomy" id="92902"/>
    <lineage>
        <taxon>Eukaryota</taxon>
        <taxon>Fungi</taxon>
        <taxon>Dikarya</taxon>
        <taxon>Ascomycota</taxon>
        <taxon>Pezizomycotina</taxon>
        <taxon>Sordariomycetes</taxon>
        <taxon>Sordariomycetidae</taxon>
        <taxon>Sordariales</taxon>
        <taxon>Lasiosphaeriaceae</taxon>
        <taxon>Lasiosphaeria</taxon>
    </lineage>
</organism>
<dbReference type="AlphaFoldDB" id="A0AAE0TYH8"/>
<dbReference type="SUPFAM" id="SSF52540">
    <property type="entry name" value="P-loop containing nucleoside triphosphate hydrolases"/>
    <property type="match status" value="1"/>
</dbReference>
<protein>
    <recommendedName>
        <fullName evidence="2">Dynamin N-terminal domain-containing protein</fullName>
    </recommendedName>
</protein>
<gene>
    <name evidence="3" type="ORF">B0T24DRAFT_567361</name>
</gene>
<feature type="compositionally biased region" description="Acidic residues" evidence="1">
    <location>
        <begin position="960"/>
        <end position="973"/>
    </location>
</feature>
<evidence type="ECO:0000259" key="2">
    <source>
        <dbReference type="Pfam" id="PF00350"/>
    </source>
</evidence>
<dbReference type="Proteomes" id="UP001287356">
    <property type="component" value="Unassembled WGS sequence"/>
</dbReference>
<proteinExistence type="predicted"/>
<accession>A0AAE0TYH8</accession>
<feature type="region of interest" description="Disordered" evidence="1">
    <location>
        <begin position="960"/>
        <end position="1011"/>
    </location>
</feature>
<feature type="region of interest" description="Disordered" evidence="1">
    <location>
        <begin position="466"/>
        <end position="486"/>
    </location>
</feature>
<name>A0AAE0TYH8_9PEZI</name>
<dbReference type="InterPro" id="IPR045063">
    <property type="entry name" value="Dynamin_N"/>
</dbReference>
<feature type="region of interest" description="Disordered" evidence="1">
    <location>
        <begin position="1"/>
        <end position="28"/>
    </location>
</feature>
<sequence>MDVDLPTDGPCNVANRPRSTSPPPEPTETTFAGVANSIERAIEHDRTPAGPSSFAWNQCRDKDISARVSIKQQAVDDALKCLLEIRDEILTATSNETSSSGHEASDNLWDQDVVIPWTNEIAELNQKHQELEILVGVAGQTGAGKSTILNTLLGVPELLPSSNSEASTSCACKVSWNRDNSPEHRFRAEIVFRSREDVAKELEATYKEIRDRNAYVEDEEDDDEDKMHQTAEMEAQISEGLKKIFAVWGVKEEELKDITAKSLLESNQDVLALLGTTKRISSADADEFSETVKPYIDASDNTYGFKAWPLINEAKLFVKANILKHGLVLVDLPGLADAVESRAQVTERFLQALEITAIVVPARRAVDGKTGVQLMSDYQAVSMQMDDKFNKKRFCVVVSQIDEIDCDIFVKSTRSLKTDQALQEENEEVKRLTTSLHPIETQIKTEQKNLAAMDLKLNNYESELKALTPSGPGSQKLKNGLKTRKNVLNKERKKQKNALRKLGNSRTGIIKDLATVEGRLRWACMRMNGERIAKAIRSDFKERQKKLLNKKIKGAAAAASGALYDGSVEVFPVSAMAYRDLLKPKKVSGFPSTVYTGIPRLGQWIRATTLDKREDHLNRLLNALCRLFHEMQSWSTIQDGSRRIASSRHKIRDLNPLGDINARLQACAKVSGMAVTRWAVKYPEDKTSSLLMHWCTFAAILRHNGGPYTTTGRNRRSYDFPLALSAPLLQLIAKDWFTVFHVEIPATEKPLMDTIDASWETYLDDLRAQVQAIAPGVLPQLEASMPAIRAVKNEIRDKIHKALEDLSKSSSKIHPQFVKTLKEKLNPIFAGALEEKGENHFPRRRLYLRNRVKAEWKLCHAGFTRMQERYIQNVGRLAHEFSGISAFATDKVKGQIALLLNNFQFEGKNNKGSTRDERKMLLQLRLGAMVMKWLGNWRAPKQDVRPLALEDVDIPHDFVEEGNEAAEDVEDGQDGIGNENGQADKRDLAEAYGGYNPSIKTEEDQSAMQTD</sequence>
<reference evidence="3" key="2">
    <citation type="submission" date="2023-06" db="EMBL/GenBank/DDBJ databases">
        <authorList>
            <consortium name="Lawrence Berkeley National Laboratory"/>
            <person name="Haridas S."/>
            <person name="Hensen N."/>
            <person name="Bonometti L."/>
            <person name="Westerberg I."/>
            <person name="Brannstrom I.O."/>
            <person name="Guillou S."/>
            <person name="Cros-Aarteil S."/>
            <person name="Calhoun S."/>
            <person name="Kuo A."/>
            <person name="Mondo S."/>
            <person name="Pangilinan J."/>
            <person name="Riley R."/>
            <person name="Labutti K."/>
            <person name="Andreopoulos B."/>
            <person name="Lipzen A."/>
            <person name="Chen C."/>
            <person name="Yanf M."/>
            <person name="Daum C."/>
            <person name="Ng V."/>
            <person name="Clum A."/>
            <person name="Steindorff A."/>
            <person name="Ohm R."/>
            <person name="Martin F."/>
            <person name="Silar P."/>
            <person name="Natvig D."/>
            <person name="Lalanne C."/>
            <person name="Gautier V."/>
            <person name="Ament-Velasquez S.L."/>
            <person name="Kruys A."/>
            <person name="Hutchinson M.I."/>
            <person name="Powell A.J."/>
            <person name="Barry K."/>
            <person name="Miller A.N."/>
            <person name="Grigoriev I.V."/>
            <person name="Debuchy R."/>
            <person name="Gladieux P."/>
            <person name="Thoren M.H."/>
            <person name="Johannesson H."/>
        </authorList>
    </citation>
    <scope>NUCLEOTIDE SEQUENCE</scope>
    <source>
        <strain evidence="3">CBS 958.72</strain>
    </source>
</reference>
<dbReference type="PANTHER" id="PTHR36681:SF3">
    <property type="entry name" value="NUCLEAR GTPASE, GERMINAL CENTER-ASSOCIATED, TANDEM DUPLICATE 3"/>
    <property type="match status" value="1"/>
</dbReference>
<dbReference type="Gene3D" id="3.40.50.300">
    <property type="entry name" value="P-loop containing nucleotide triphosphate hydrolases"/>
    <property type="match status" value="1"/>
</dbReference>
<keyword evidence="4" id="KW-1185">Reference proteome</keyword>
<comment type="caution">
    <text evidence="3">The sequence shown here is derived from an EMBL/GenBank/DDBJ whole genome shotgun (WGS) entry which is preliminary data.</text>
</comment>
<reference evidence="3" key="1">
    <citation type="journal article" date="2023" name="Mol. Phylogenet. Evol.">
        <title>Genome-scale phylogeny and comparative genomics of the fungal order Sordariales.</title>
        <authorList>
            <person name="Hensen N."/>
            <person name="Bonometti L."/>
            <person name="Westerberg I."/>
            <person name="Brannstrom I.O."/>
            <person name="Guillou S."/>
            <person name="Cros-Aarteil S."/>
            <person name="Calhoun S."/>
            <person name="Haridas S."/>
            <person name="Kuo A."/>
            <person name="Mondo S."/>
            <person name="Pangilinan J."/>
            <person name="Riley R."/>
            <person name="LaButti K."/>
            <person name="Andreopoulos B."/>
            <person name="Lipzen A."/>
            <person name="Chen C."/>
            <person name="Yan M."/>
            <person name="Daum C."/>
            <person name="Ng V."/>
            <person name="Clum A."/>
            <person name="Steindorff A."/>
            <person name="Ohm R.A."/>
            <person name="Martin F."/>
            <person name="Silar P."/>
            <person name="Natvig D.O."/>
            <person name="Lalanne C."/>
            <person name="Gautier V."/>
            <person name="Ament-Velasquez S.L."/>
            <person name="Kruys A."/>
            <person name="Hutchinson M.I."/>
            <person name="Powell A.J."/>
            <person name="Barry K."/>
            <person name="Miller A.N."/>
            <person name="Grigoriev I.V."/>
            <person name="Debuchy R."/>
            <person name="Gladieux P."/>
            <person name="Hiltunen Thoren M."/>
            <person name="Johannesson H."/>
        </authorList>
    </citation>
    <scope>NUCLEOTIDE SEQUENCE</scope>
    <source>
        <strain evidence="3">CBS 958.72</strain>
    </source>
</reference>
<evidence type="ECO:0000313" key="3">
    <source>
        <dbReference type="EMBL" id="KAK3384216.1"/>
    </source>
</evidence>